<comment type="subcellular location">
    <subcellularLocation>
        <location evidence="1">Cell membrane</location>
        <topology evidence="1">Multi-pass membrane protein</topology>
    </subcellularLocation>
</comment>
<dbReference type="Gene3D" id="6.10.340.10">
    <property type="match status" value="1"/>
</dbReference>
<keyword evidence="9" id="KW-1185">Reference proteome</keyword>
<dbReference type="SMART" id="SM00304">
    <property type="entry name" value="HAMP"/>
    <property type="match status" value="1"/>
</dbReference>
<protein>
    <submittedName>
        <fullName evidence="8">Cache domain-containing protein</fullName>
    </submittedName>
</protein>
<dbReference type="PROSITE" id="PS50885">
    <property type="entry name" value="HAMP"/>
    <property type="match status" value="1"/>
</dbReference>
<keyword evidence="4 6" id="KW-1133">Transmembrane helix</keyword>
<dbReference type="SUPFAM" id="SSF158472">
    <property type="entry name" value="HAMP domain-like"/>
    <property type="match status" value="1"/>
</dbReference>
<dbReference type="Pfam" id="PF02743">
    <property type="entry name" value="dCache_1"/>
    <property type="match status" value="1"/>
</dbReference>
<dbReference type="EMBL" id="JAQOSQ010000035">
    <property type="protein sequence ID" value="MDJ1185448.1"/>
    <property type="molecule type" value="Genomic_DNA"/>
</dbReference>
<evidence type="ECO:0000256" key="6">
    <source>
        <dbReference type="SAM" id="Phobius"/>
    </source>
</evidence>
<accession>A0ABT7C1W7</accession>
<dbReference type="RefSeq" id="WP_283760089.1">
    <property type="nucleotide sequence ID" value="NZ_JAQOSQ010000035.1"/>
</dbReference>
<evidence type="ECO:0000256" key="4">
    <source>
        <dbReference type="ARBA" id="ARBA00022989"/>
    </source>
</evidence>
<comment type="caution">
    <text evidence="8">The sequence shown here is derived from an EMBL/GenBank/DDBJ whole genome shotgun (WGS) entry which is preliminary data.</text>
</comment>
<dbReference type="InterPro" id="IPR029151">
    <property type="entry name" value="Sensor-like_sf"/>
</dbReference>
<dbReference type="Pfam" id="PF00672">
    <property type="entry name" value="HAMP"/>
    <property type="match status" value="1"/>
</dbReference>
<evidence type="ECO:0000259" key="7">
    <source>
        <dbReference type="PROSITE" id="PS50885"/>
    </source>
</evidence>
<dbReference type="InterPro" id="IPR003660">
    <property type="entry name" value="HAMP_dom"/>
</dbReference>
<evidence type="ECO:0000313" key="9">
    <source>
        <dbReference type="Proteomes" id="UP001232992"/>
    </source>
</evidence>
<name>A0ABT7C1W7_9CYAN</name>
<dbReference type="Proteomes" id="UP001232992">
    <property type="component" value="Unassembled WGS sequence"/>
</dbReference>
<feature type="domain" description="HAMP" evidence="7">
    <location>
        <begin position="357"/>
        <end position="412"/>
    </location>
</feature>
<feature type="transmembrane region" description="Helical" evidence="6">
    <location>
        <begin position="7"/>
        <end position="29"/>
    </location>
</feature>
<gene>
    <name evidence="8" type="ORF">PMH09_19870</name>
</gene>
<dbReference type="SUPFAM" id="SSF103190">
    <property type="entry name" value="Sensory domain-like"/>
    <property type="match status" value="1"/>
</dbReference>
<dbReference type="InterPro" id="IPR033479">
    <property type="entry name" value="dCache_1"/>
</dbReference>
<reference evidence="8 9" key="1">
    <citation type="submission" date="2023-01" db="EMBL/GenBank/DDBJ databases">
        <title>Novel diversity within Roseofilum (Cyanobacteria; Desertifilaceae) from marine benthic mats with descriptions of four novel species.</title>
        <authorList>
            <person name="Wang Y."/>
            <person name="Berthold D.E."/>
            <person name="Hu J."/>
            <person name="Lefler F.W."/>
            <person name="Laughinghouse H.D. IV."/>
        </authorList>
    </citation>
    <scope>NUCLEOTIDE SEQUENCE [LARGE SCALE GENOMIC DNA]</scope>
    <source>
        <strain evidence="8 9">BLCC-M143</strain>
    </source>
</reference>
<proteinExistence type="predicted"/>
<evidence type="ECO:0000313" key="8">
    <source>
        <dbReference type="EMBL" id="MDJ1185448.1"/>
    </source>
</evidence>
<evidence type="ECO:0000256" key="2">
    <source>
        <dbReference type="ARBA" id="ARBA00022475"/>
    </source>
</evidence>
<dbReference type="Gene3D" id="3.30.450.20">
    <property type="entry name" value="PAS domain"/>
    <property type="match status" value="2"/>
</dbReference>
<organism evidence="8 9">
    <name type="scientific">Roseofilum casamattae BLCC-M143</name>
    <dbReference type="NCBI Taxonomy" id="3022442"/>
    <lineage>
        <taxon>Bacteria</taxon>
        <taxon>Bacillati</taxon>
        <taxon>Cyanobacteriota</taxon>
        <taxon>Cyanophyceae</taxon>
        <taxon>Desertifilales</taxon>
        <taxon>Desertifilaceae</taxon>
        <taxon>Roseofilum</taxon>
        <taxon>Roseofilum casamattae</taxon>
    </lineage>
</organism>
<evidence type="ECO:0000256" key="3">
    <source>
        <dbReference type="ARBA" id="ARBA00022692"/>
    </source>
</evidence>
<sequence>MVSLKKLIPILTVAPLMATLGFTGILGVYNGEKTVYELSSYWMNETAGQIEDQIRISLRKPQTINTLNRYSLESQELNWNELDTLGIHFTNQIQLFSSVNSIYFGDRNQSFIGAKLNSNGQITQSYSGRDTDYEMLTYGTNLQGERTKIMRRRSGFDPHTRPWYQTARNRINPSWTPVYPDFSTGKLGITAAQSVRDLQGNTVGVLGVDFFLDGLHVFLRDLSISRAGQALILGQDGQLIASSNPDDSTILDPNSEVRFTITESPDPVISEIGQALITRFSDLSLIAQPEHLTLQIEGKKRWVWVEPFTDPSGLQWLILIVMAEEDIFSLQEKHQIGLAIAIIAAIGSILAVFIMNRLVVSPLLRLNKAAKRLKKRDFDPKKISDLMERSDEIGQFSRVFEEMATVIQERQRKLEERIDLLSSSRSYSSVSSSASDLETAENNAKNAPDITLSYWDYLKQKSQQIRQQSRMEKHHD</sequence>
<keyword evidence="5 6" id="KW-0472">Membrane</keyword>
<keyword evidence="2" id="KW-1003">Cell membrane</keyword>
<feature type="transmembrane region" description="Helical" evidence="6">
    <location>
        <begin position="336"/>
        <end position="359"/>
    </location>
</feature>
<keyword evidence="3 6" id="KW-0812">Transmembrane</keyword>
<evidence type="ECO:0000256" key="1">
    <source>
        <dbReference type="ARBA" id="ARBA00004651"/>
    </source>
</evidence>
<evidence type="ECO:0000256" key="5">
    <source>
        <dbReference type="ARBA" id="ARBA00023136"/>
    </source>
</evidence>
<dbReference type="CDD" id="cd12913">
    <property type="entry name" value="PDC1_MCP_like"/>
    <property type="match status" value="1"/>
</dbReference>
<dbReference type="CDD" id="cd06225">
    <property type="entry name" value="HAMP"/>
    <property type="match status" value="1"/>
</dbReference>